<dbReference type="GO" id="GO:0042776">
    <property type="term" value="P:proton motive force-driven mitochondrial ATP synthesis"/>
    <property type="evidence" value="ECO:0000318"/>
    <property type="project" value="GO_Central"/>
</dbReference>
<evidence type="ECO:0000256" key="5">
    <source>
        <dbReference type="ARBA" id="ARBA00022781"/>
    </source>
</evidence>
<evidence type="ECO:0000256" key="6">
    <source>
        <dbReference type="ARBA" id="ARBA00023065"/>
    </source>
</evidence>
<reference evidence="11" key="4">
    <citation type="submission" date="2025-09" db="UniProtKB">
        <authorList>
            <consortium name="Ensembl"/>
        </authorList>
    </citation>
    <scope>IDENTIFICATION</scope>
</reference>
<dbReference type="Bgee" id="ENSGGOG00000042752">
    <property type="expression patterns" value="Expressed in heart and 3 other cell types or tissues"/>
</dbReference>
<dbReference type="PANTHER" id="PTHR13080">
    <property type="entry name" value="ATP SYNTHASE F CHAIN, MITOCHONDRIAL-RELATED"/>
    <property type="match status" value="1"/>
</dbReference>
<dbReference type="PANTHER" id="PTHR13080:SF11">
    <property type="entry name" value="ATP SYNTHASE SUBUNIT F, MITOCHONDRIAL"/>
    <property type="match status" value="1"/>
</dbReference>
<evidence type="ECO:0000313" key="12">
    <source>
        <dbReference type="Proteomes" id="UP000001519"/>
    </source>
</evidence>
<keyword evidence="10" id="KW-1133">Transmembrane helix</keyword>
<dbReference type="GO" id="GO:0045259">
    <property type="term" value="C:proton-transporting ATP synthase complex"/>
    <property type="evidence" value="ECO:0000318"/>
    <property type="project" value="GO_Central"/>
</dbReference>
<keyword evidence="3" id="KW-0813">Transport</keyword>
<accession>A0A2I2YN71</accession>
<dbReference type="EMBL" id="CABD030096821">
    <property type="status" value="NOT_ANNOTATED_CDS"/>
    <property type="molecule type" value="Genomic_DNA"/>
</dbReference>
<dbReference type="GeneTree" id="ENSGT00510000046986"/>
<dbReference type="AlphaFoldDB" id="A0A2I2YN71"/>
<evidence type="ECO:0000313" key="11">
    <source>
        <dbReference type="Ensembl" id="ENSGGOP00000036408.1"/>
    </source>
</evidence>
<evidence type="ECO:0000256" key="10">
    <source>
        <dbReference type="SAM" id="Phobius"/>
    </source>
</evidence>
<dbReference type="STRING" id="9593.ENSGGOP00000036408"/>
<proteinExistence type="inferred from homology"/>
<dbReference type="OMA" id="ENSCYCA"/>
<sequence length="80" mass="9384">MASVVPVKNKKLLEVKLGELPSWSLMQDFSNSGYYWYYKQCINMKKGSISGVTMVLASYVLFSYCLSYKELKHKWLCKYH</sequence>
<dbReference type="InParanoid" id="A0A2I2YN71"/>
<keyword evidence="4" id="KW-0138">CF(0)</keyword>
<protein>
    <submittedName>
        <fullName evidence="11">Uncharacterized protein</fullName>
    </submittedName>
</protein>
<evidence type="ECO:0000256" key="3">
    <source>
        <dbReference type="ARBA" id="ARBA00022448"/>
    </source>
</evidence>
<keyword evidence="7" id="KW-0496">Mitochondrion</keyword>
<evidence type="ECO:0000256" key="9">
    <source>
        <dbReference type="ARBA" id="ARBA00023310"/>
    </source>
</evidence>
<evidence type="ECO:0000256" key="7">
    <source>
        <dbReference type="ARBA" id="ARBA00023128"/>
    </source>
</evidence>
<keyword evidence="12" id="KW-1185">Reference proteome</keyword>
<keyword evidence="8 10" id="KW-0472">Membrane</keyword>
<dbReference type="GO" id="GO:0031966">
    <property type="term" value="C:mitochondrial membrane"/>
    <property type="evidence" value="ECO:0007669"/>
    <property type="project" value="UniProtKB-SubCell"/>
</dbReference>
<dbReference type="GO" id="GO:1902600">
    <property type="term" value="P:proton transmembrane transport"/>
    <property type="evidence" value="ECO:0007669"/>
    <property type="project" value="UniProtKB-KW"/>
</dbReference>
<name>A0A2I2YN71_GORGO</name>
<dbReference type="InterPro" id="IPR019344">
    <property type="entry name" value="F1F0-ATPsyn_F_prd"/>
</dbReference>
<comment type="subcellular location">
    <subcellularLocation>
        <location evidence="1">Mitochondrion membrane</location>
    </subcellularLocation>
</comment>
<reference evidence="11 12" key="2">
    <citation type="journal article" date="2012" name="Nature">
        <title>Insights into hominid evolution from the gorilla genome sequence.</title>
        <authorList>
            <person name="Scally A."/>
            <person name="Dutheil J.Y."/>
            <person name="Hillier L.W."/>
            <person name="Jordan G.E."/>
            <person name="Goodhead I."/>
            <person name="Herrero J."/>
            <person name="Hobolth A."/>
            <person name="Lappalainen T."/>
            <person name="Mailund T."/>
            <person name="Marques-Bonet T."/>
            <person name="McCarthy S."/>
            <person name="Montgomery S.H."/>
            <person name="Schwalie P.C."/>
            <person name="Tang Y.A."/>
            <person name="Ward M.C."/>
            <person name="Xue Y."/>
            <person name="Yngvadottir B."/>
            <person name="Alkan C."/>
            <person name="Andersen L.N."/>
            <person name="Ayub Q."/>
            <person name="Ball E.V."/>
            <person name="Beal K."/>
            <person name="Bradley B.J."/>
            <person name="Chen Y."/>
            <person name="Clee C.M."/>
            <person name="Fitzgerald S."/>
            <person name="Graves T.A."/>
            <person name="Gu Y."/>
            <person name="Heath P."/>
            <person name="Heger A."/>
            <person name="Karakoc E."/>
            <person name="Kolb-Kokocinski A."/>
            <person name="Laird G.K."/>
            <person name="Lunter G."/>
            <person name="Meader S."/>
            <person name="Mort M."/>
            <person name="Mullikin J.C."/>
            <person name="Munch K."/>
            <person name="O'Connor T.D."/>
            <person name="Phillips A.D."/>
            <person name="Prado-Martinez J."/>
            <person name="Rogers A.S."/>
            <person name="Sajjadian S."/>
            <person name="Schmidt D."/>
            <person name="Shaw K."/>
            <person name="Simpson J.T."/>
            <person name="Stenson P.D."/>
            <person name="Turner D.J."/>
            <person name="Vigilant L."/>
            <person name="Vilella A.J."/>
            <person name="Whitener W."/>
            <person name="Zhu B."/>
            <person name="Cooper D.N."/>
            <person name="de Jong P."/>
            <person name="Dermitzakis E.T."/>
            <person name="Eichler E.E."/>
            <person name="Flicek P."/>
            <person name="Goldman N."/>
            <person name="Mundy N.I."/>
            <person name="Ning Z."/>
            <person name="Odom D.T."/>
            <person name="Ponting C.P."/>
            <person name="Quail M.A."/>
            <person name="Ryder O.A."/>
            <person name="Searle S.M."/>
            <person name="Warren W.C."/>
            <person name="Wilson R.K."/>
            <person name="Schierup M.H."/>
            <person name="Rogers J."/>
            <person name="Tyler-Smith C."/>
            <person name="Durbin R."/>
        </authorList>
    </citation>
    <scope>NUCLEOTIDE SEQUENCE [LARGE SCALE GENOMIC DNA]</scope>
</reference>
<evidence type="ECO:0000256" key="8">
    <source>
        <dbReference type="ARBA" id="ARBA00023136"/>
    </source>
</evidence>
<reference evidence="12" key="1">
    <citation type="submission" date="2011-05" db="EMBL/GenBank/DDBJ databases">
        <title>Insights into the evolution of the great apes provided by the gorilla genome.</title>
        <authorList>
            <person name="Scally A."/>
        </authorList>
    </citation>
    <scope>NUCLEOTIDE SEQUENCE [LARGE SCALE GENOMIC DNA]</scope>
</reference>
<keyword evidence="5" id="KW-0375">Hydrogen ion transport</keyword>
<organism evidence="11 12">
    <name type="scientific">Gorilla gorilla gorilla</name>
    <name type="common">Western lowland gorilla</name>
    <dbReference type="NCBI Taxonomy" id="9595"/>
    <lineage>
        <taxon>Eukaryota</taxon>
        <taxon>Metazoa</taxon>
        <taxon>Chordata</taxon>
        <taxon>Craniata</taxon>
        <taxon>Vertebrata</taxon>
        <taxon>Euteleostomi</taxon>
        <taxon>Mammalia</taxon>
        <taxon>Eutheria</taxon>
        <taxon>Euarchontoglires</taxon>
        <taxon>Primates</taxon>
        <taxon>Haplorrhini</taxon>
        <taxon>Catarrhini</taxon>
        <taxon>Hominidae</taxon>
        <taxon>Gorilla</taxon>
    </lineage>
</organism>
<reference evidence="11" key="3">
    <citation type="submission" date="2025-08" db="UniProtKB">
        <authorList>
            <consortium name="Ensembl"/>
        </authorList>
    </citation>
    <scope>IDENTIFICATION</scope>
</reference>
<keyword evidence="10" id="KW-0812">Transmembrane</keyword>
<evidence type="ECO:0000256" key="4">
    <source>
        <dbReference type="ARBA" id="ARBA00022547"/>
    </source>
</evidence>
<keyword evidence="6" id="KW-0406">Ion transport</keyword>
<keyword evidence="9" id="KW-0066">ATP synthesis</keyword>
<evidence type="ECO:0000256" key="2">
    <source>
        <dbReference type="ARBA" id="ARBA00005895"/>
    </source>
</evidence>
<dbReference type="Ensembl" id="ENSGGOT00000052774.1">
    <property type="protein sequence ID" value="ENSGGOP00000036408.1"/>
    <property type="gene ID" value="ENSGGOG00000042752.1"/>
</dbReference>
<comment type="similarity">
    <text evidence="2">Belongs to the ATPase F chain family.</text>
</comment>
<dbReference type="Proteomes" id="UP000001519">
    <property type="component" value="Chromosome 15"/>
</dbReference>
<evidence type="ECO:0000256" key="1">
    <source>
        <dbReference type="ARBA" id="ARBA00004325"/>
    </source>
</evidence>
<feature type="transmembrane region" description="Helical" evidence="10">
    <location>
        <begin position="47"/>
        <end position="66"/>
    </location>
</feature>